<reference evidence="1" key="1">
    <citation type="submission" date="2018-02" db="EMBL/GenBank/DDBJ databases">
        <title>Rhizophora mucronata_Transcriptome.</title>
        <authorList>
            <person name="Meera S.P."/>
            <person name="Sreeshan A."/>
            <person name="Augustine A."/>
        </authorList>
    </citation>
    <scope>NUCLEOTIDE SEQUENCE</scope>
    <source>
        <tissue evidence="1">Leaf</tissue>
    </source>
</reference>
<evidence type="ECO:0000313" key="1">
    <source>
        <dbReference type="EMBL" id="MBW87163.1"/>
    </source>
</evidence>
<proteinExistence type="predicted"/>
<protein>
    <submittedName>
        <fullName evidence="1">Uncharacterized protein</fullName>
    </submittedName>
</protein>
<dbReference type="EMBL" id="GGEC01006680">
    <property type="protein sequence ID" value="MBW87163.1"/>
    <property type="molecule type" value="Transcribed_RNA"/>
</dbReference>
<accession>A0A2P2J120</accession>
<sequence>MAVSSRSKKPCLH</sequence>
<organism evidence="1">
    <name type="scientific">Rhizophora mucronata</name>
    <name type="common">Asiatic mangrove</name>
    <dbReference type="NCBI Taxonomy" id="61149"/>
    <lineage>
        <taxon>Eukaryota</taxon>
        <taxon>Viridiplantae</taxon>
        <taxon>Streptophyta</taxon>
        <taxon>Embryophyta</taxon>
        <taxon>Tracheophyta</taxon>
        <taxon>Spermatophyta</taxon>
        <taxon>Magnoliopsida</taxon>
        <taxon>eudicotyledons</taxon>
        <taxon>Gunneridae</taxon>
        <taxon>Pentapetalae</taxon>
        <taxon>rosids</taxon>
        <taxon>fabids</taxon>
        <taxon>Malpighiales</taxon>
        <taxon>Rhizophoraceae</taxon>
        <taxon>Rhizophora</taxon>
    </lineage>
</organism>
<name>A0A2P2J120_RHIMU</name>